<name>A7TFR4_VANPO</name>
<dbReference type="eggNOG" id="ENOG502QWTJ">
    <property type="taxonomic scope" value="Eukaryota"/>
</dbReference>
<dbReference type="PROSITE" id="PS50048">
    <property type="entry name" value="ZN2_CY6_FUNGAL_2"/>
    <property type="match status" value="1"/>
</dbReference>
<dbReference type="InterPro" id="IPR036864">
    <property type="entry name" value="Zn2-C6_fun-type_DNA-bd_sf"/>
</dbReference>
<keyword evidence="9" id="KW-1185">Reference proteome</keyword>
<protein>
    <recommendedName>
        <fullName evidence="7">Zn(2)-C6 fungal-type domain-containing protein</fullName>
    </recommendedName>
</protein>
<evidence type="ECO:0000256" key="1">
    <source>
        <dbReference type="ARBA" id="ARBA00022723"/>
    </source>
</evidence>
<dbReference type="GO" id="GO:0016586">
    <property type="term" value="C:RSC-type complex"/>
    <property type="evidence" value="ECO:0007669"/>
    <property type="project" value="EnsemblFungi"/>
</dbReference>
<dbReference type="InterPro" id="IPR050675">
    <property type="entry name" value="OAF3"/>
</dbReference>
<dbReference type="GO" id="GO:0033262">
    <property type="term" value="P:regulation of nuclear cell cycle DNA replication"/>
    <property type="evidence" value="ECO:0007669"/>
    <property type="project" value="EnsemblFungi"/>
</dbReference>
<evidence type="ECO:0000313" key="8">
    <source>
        <dbReference type="EMBL" id="EDO18872.1"/>
    </source>
</evidence>
<dbReference type="AlphaFoldDB" id="A7TFR4"/>
<evidence type="ECO:0000313" key="9">
    <source>
        <dbReference type="Proteomes" id="UP000000267"/>
    </source>
</evidence>
<evidence type="ECO:0000256" key="6">
    <source>
        <dbReference type="ARBA" id="ARBA00023242"/>
    </source>
</evidence>
<dbReference type="GeneID" id="5547188"/>
<dbReference type="InterPro" id="IPR001138">
    <property type="entry name" value="Zn2Cys6_DnaBD"/>
</dbReference>
<accession>A7TFR4</accession>
<reference evidence="8 9" key="1">
    <citation type="journal article" date="2007" name="Proc. Natl. Acad. Sci. U.S.A.">
        <title>Independent sorting-out of thousands of duplicated gene pairs in two yeast species descended from a whole-genome duplication.</title>
        <authorList>
            <person name="Scannell D.R."/>
            <person name="Frank A.C."/>
            <person name="Conant G.C."/>
            <person name="Byrne K.P."/>
            <person name="Woolfit M."/>
            <person name="Wolfe K.H."/>
        </authorList>
    </citation>
    <scope>NUCLEOTIDE SEQUENCE [LARGE SCALE GENOMIC DNA]</scope>
    <source>
        <strain evidence="9">ATCC 22028 / DSM 70294 / BCRC 21397 / CBS 2163 / NBRC 10782 / NRRL Y-8283 / UCD 57-17</strain>
    </source>
</reference>
<organism evidence="9">
    <name type="scientific">Vanderwaltozyma polyspora (strain ATCC 22028 / DSM 70294 / BCRC 21397 / CBS 2163 / NBRC 10782 / NRRL Y-8283 / UCD 57-17)</name>
    <name type="common">Kluyveromyces polysporus</name>
    <dbReference type="NCBI Taxonomy" id="436907"/>
    <lineage>
        <taxon>Eukaryota</taxon>
        <taxon>Fungi</taxon>
        <taxon>Dikarya</taxon>
        <taxon>Ascomycota</taxon>
        <taxon>Saccharomycotina</taxon>
        <taxon>Saccharomycetes</taxon>
        <taxon>Saccharomycetales</taxon>
        <taxon>Saccharomycetaceae</taxon>
        <taxon>Vanderwaltozyma</taxon>
    </lineage>
</organism>
<evidence type="ECO:0000256" key="3">
    <source>
        <dbReference type="ARBA" id="ARBA00023015"/>
    </source>
</evidence>
<dbReference type="InParanoid" id="A7TFR4"/>
<dbReference type="KEGG" id="vpo:Kpol_1023p41"/>
<dbReference type="GO" id="GO:0008270">
    <property type="term" value="F:zinc ion binding"/>
    <property type="evidence" value="ECO:0007669"/>
    <property type="project" value="InterPro"/>
</dbReference>
<dbReference type="EMBL" id="DS480384">
    <property type="protein sequence ID" value="EDO18872.1"/>
    <property type="molecule type" value="Genomic_DNA"/>
</dbReference>
<evidence type="ECO:0000256" key="2">
    <source>
        <dbReference type="ARBA" id="ARBA00022833"/>
    </source>
</evidence>
<gene>
    <name evidence="8" type="ORF">Kpol_1023p41</name>
</gene>
<dbReference type="CDD" id="cd00067">
    <property type="entry name" value="GAL4"/>
    <property type="match status" value="1"/>
</dbReference>
<evidence type="ECO:0000256" key="5">
    <source>
        <dbReference type="ARBA" id="ARBA00023163"/>
    </source>
</evidence>
<evidence type="ECO:0000256" key="4">
    <source>
        <dbReference type="ARBA" id="ARBA00023125"/>
    </source>
</evidence>
<dbReference type="GO" id="GO:0000981">
    <property type="term" value="F:DNA-binding transcription factor activity, RNA polymerase II-specific"/>
    <property type="evidence" value="ECO:0007669"/>
    <property type="project" value="InterPro"/>
</dbReference>
<proteinExistence type="predicted"/>
<dbReference type="GO" id="GO:0000978">
    <property type="term" value="F:RNA polymerase II cis-regulatory region sequence-specific DNA binding"/>
    <property type="evidence" value="ECO:0007669"/>
    <property type="project" value="TreeGrafter"/>
</dbReference>
<keyword evidence="1" id="KW-0479">Metal-binding</keyword>
<keyword evidence="4" id="KW-0238">DNA-binding</keyword>
<dbReference type="OMA" id="NYCWRHL"/>
<dbReference type="RefSeq" id="XP_001646730.1">
    <property type="nucleotide sequence ID" value="XM_001646680.1"/>
</dbReference>
<dbReference type="Gene3D" id="4.10.240.10">
    <property type="entry name" value="Zn(2)-C6 fungal-type DNA-binding domain"/>
    <property type="match status" value="1"/>
</dbReference>
<dbReference type="PhylomeDB" id="A7TFR4"/>
<feature type="domain" description="Zn(2)-C6 fungal-type" evidence="7">
    <location>
        <begin position="14"/>
        <end position="45"/>
    </location>
</feature>
<dbReference type="GO" id="GO:0045944">
    <property type="term" value="P:positive regulation of transcription by RNA polymerase II"/>
    <property type="evidence" value="ECO:0007669"/>
    <property type="project" value="TreeGrafter"/>
</dbReference>
<keyword evidence="6" id="KW-0539">Nucleus</keyword>
<dbReference type="PANTHER" id="PTHR31069:SF21">
    <property type="entry name" value="CHROMATIN STRUCTURE-REMODELING COMPLEX PROTEIN RSC3-RELATED"/>
    <property type="match status" value="1"/>
</dbReference>
<dbReference type="PROSITE" id="PS00463">
    <property type="entry name" value="ZN2_CY6_FUNGAL_1"/>
    <property type="match status" value="1"/>
</dbReference>
<dbReference type="FunCoup" id="A7TFR4">
    <property type="interactions" value="463"/>
</dbReference>
<sequence length="815" mass="94533">MMDIRGRKMKKPPACVQCRRRKIGCDRGKPICGNCAKSHKTDCFYPDVPGAYVTSSPAPEKLHRSDYQQRQHLPNQQSREATIISHHANSGIVSMEQIRDYNTRLQLLTAQDNRNSPVPADLNLYHGLNPKDSNFDDYSMLMNYYESPTIFDLMTSMYSQEEVLLKEMKFLTSRYKELQNIIKDNNLESEYSNAKRTNDDDDTETDELVLKKQRLRIVQEIKTSINNRKFIDAFKDVDPEFLDDSQIFSVFNKKTKFKESLLPIKDSPNTSFDIKFLICRDEYLARFYHKLGKVVKSEFQPQVDVWNKVRSETPIVSKADQVLRFPAREVSQQIISKYIEIVAESSSLIPILKPNELLSSVEQLFGREPIFTTTKLNLGQVVTLGYISVCLLLSFESNASTVLIPLKDEQLLVFDQLRQWVPQLKSNLEMVKFELEKRKSYSTSIDVLKFIALYKFYQMISSDYCEIVDYDEDIHLARQLSLNNESKNQSLIILWNFIYKNYCWRHLYKGEIPDLVSGPELNSSLVIDPLLTNDIGLLNFQIEMVKYLHSKEELISMQKLQKMKELYKVKLNDQNKRCFHTSSLIHSVMNALIYRNSTLFMNYYLLLQYEELGDKENFKDTFTEFLQLIQESLFYIFSNLASLKFAGYEFIFSSRSFMTLDNICQMLLGLHQRSTDAVRKSQSSTEENTAKKELKEHSSLLVLLLHKVMMLLQDYSKNLKVTNVMISKLTVKITTMLEYVESDLQPAKQVTTSNNGFENADTVALLKDIQKLRTISESLIKTDFFSQRPTFTPKDPSKLGITASNFAAIYSSFYS</sequence>
<dbReference type="Pfam" id="PF00172">
    <property type="entry name" value="Zn_clus"/>
    <property type="match status" value="1"/>
</dbReference>
<keyword evidence="5" id="KW-0804">Transcription</keyword>
<dbReference type="SUPFAM" id="SSF57701">
    <property type="entry name" value="Zn2/Cys6 DNA-binding domain"/>
    <property type="match status" value="1"/>
</dbReference>
<dbReference type="Proteomes" id="UP000000267">
    <property type="component" value="Unassembled WGS sequence"/>
</dbReference>
<keyword evidence="2" id="KW-0862">Zinc</keyword>
<evidence type="ECO:0000259" key="7">
    <source>
        <dbReference type="PROSITE" id="PS50048"/>
    </source>
</evidence>
<dbReference type="GO" id="GO:0006337">
    <property type="term" value="P:nucleosome disassembly"/>
    <property type="evidence" value="ECO:0007669"/>
    <property type="project" value="EnsemblFungi"/>
</dbReference>
<dbReference type="HOGENOM" id="CLU_017671_0_0_1"/>
<dbReference type="SMART" id="SM00066">
    <property type="entry name" value="GAL4"/>
    <property type="match status" value="1"/>
</dbReference>
<dbReference type="OrthoDB" id="762982at2759"/>
<dbReference type="PANTHER" id="PTHR31069">
    <property type="entry name" value="OLEATE-ACTIVATED TRANSCRIPTION FACTOR 1-RELATED"/>
    <property type="match status" value="1"/>
</dbReference>
<dbReference type="GO" id="GO:0006368">
    <property type="term" value="P:transcription elongation by RNA polymerase II"/>
    <property type="evidence" value="ECO:0007669"/>
    <property type="project" value="EnsemblFungi"/>
</dbReference>
<keyword evidence="3" id="KW-0805">Transcription regulation</keyword>